<dbReference type="PANTHER" id="PTHR37012:SF2">
    <property type="entry name" value="BZIP DOMAIN-CONTAINING PROTEIN-RELATED"/>
    <property type="match status" value="1"/>
</dbReference>
<dbReference type="EMBL" id="JAADJG010000434">
    <property type="protein sequence ID" value="KAF4446820.1"/>
    <property type="molecule type" value="Genomic_DNA"/>
</dbReference>
<accession>A0A8H4NT63</accession>
<dbReference type="Proteomes" id="UP000605986">
    <property type="component" value="Unassembled WGS sequence"/>
</dbReference>
<feature type="compositionally biased region" description="Polar residues" evidence="1">
    <location>
        <begin position="119"/>
        <end position="131"/>
    </location>
</feature>
<proteinExistence type="predicted"/>
<feature type="region of interest" description="Disordered" evidence="1">
    <location>
        <begin position="1"/>
        <end position="23"/>
    </location>
</feature>
<evidence type="ECO:0000313" key="3">
    <source>
        <dbReference type="Proteomes" id="UP000605986"/>
    </source>
</evidence>
<dbReference type="PANTHER" id="PTHR37012">
    <property type="entry name" value="B-ZIP TRANSCRIPTION FACTOR (EUROFUNG)-RELATED"/>
    <property type="match status" value="1"/>
</dbReference>
<organism evidence="2 3">
    <name type="scientific">Fusarium austroafricanum</name>
    <dbReference type="NCBI Taxonomy" id="2364996"/>
    <lineage>
        <taxon>Eukaryota</taxon>
        <taxon>Fungi</taxon>
        <taxon>Dikarya</taxon>
        <taxon>Ascomycota</taxon>
        <taxon>Pezizomycotina</taxon>
        <taxon>Sordariomycetes</taxon>
        <taxon>Hypocreomycetidae</taxon>
        <taxon>Hypocreales</taxon>
        <taxon>Nectriaceae</taxon>
        <taxon>Fusarium</taxon>
        <taxon>Fusarium concolor species complex</taxon>
    </lineage>
</organism>
<comment type="caution">
    <text evidence="2">The sequence shown here is derived from an EMBL/GenBank/DDBJ whole genome shotgun (WGS) entry which is preliminary data.</text>
</comment>
<evidence type="ECO:0000256" key="1">
    <source>
        <dbReference type="SAM" id="MobiDB-lite"/>
    </source>
</evidence>
<gene>
    <name evidence="2" type="ORF">F53441_9573</name>
</gene>
<evidence type="ECO:0008006" key="4">
    <source>
        <dbReference type="Google" id="ProtNLM"/>
    </source>
</evidence>
<dbReference type="OrthoDB" id="5086080at2759"/>
<feature type="compositionally biased region" description="Basic and acidic residues" evidence="1">
    <location>
        <begin position="8"/>
        <end position="23"/>
    </location>
</feature>
<name>A0A8H4NT63_9HYPO</name>
<evidence type="ECO:0000313" key="2">
    <source>
        <dbReference type="EMBL" id="KAF4446820.1"/>
    </source>
</evidence>
<dbReference type="AlphaFoldDB" id="A0A8H4NT63"/>
<dbReference type="CDD" id="cd14688">
    <property type="entry name" value="bZIP_YAP"/>
    <property type="match status" value="1"/>
</dbReference>
<sequence>MRSQTRGDAADARRAKKREVDRRAQQLMRERTKKRIAQLEATVDILRQDNSNAKIMSLMDELAQVTEERDNLLQALDSMNDIIRLHLREYSASKPSSGARSEALSYTSTHKPLNHTHTEPITSIMTQSTPEYSERTETTLPAEPQNSQPQHIIDTFSCETWNSAAYDEPDSTDTLICNNLVLLPGGEGEHILLPNLLSVQSSMPAPSTCCATEPNVNEVLQKYEGPTTVELATKDYTIQNEYVGLVLE</sequence>
<keyword evidence="3" id="KW-1185">Reference proteome</keyword>
<feature type="region of interest" description="Disordered" evidence="1">
    <location>
        <begin position="110"/>
        <end position="136"/>
    </location>
</feature>
<reference evidence="2" key="1">
    <citation type="submission" date="2020-01" db="EMBL/GenBank/DDBJ databases">
        <title>Identification and distribution of gene clusters putatively required for synthesis of sphingolipid metabolism inhibitors in phylogenetically diverse species of the filamentous fungus Fusarium.</title>
        <authorList>
            <person name="Kim H.-S."/>
            <person name="Busman M."/>
            <person name="Brown D.W."/>
            <person name="Divon H."/>
            <person name="Uhlig S."/>
            <person name="Proctor R.H."/>
        </authorList>
    </citation>
    <scope>NUCLEOTIDE SEQUENCE</scope>
    <source>
        <strain evidence="2">NRRL 53441</strain>
    </source>
</reference>
<protein>
    <recommendedName>
        <fullName evidence="4">BZIP domain-containing protein</fullName>
    </recommendedName>
</protein>
<dbReference type="Gene3D" id="1.20.5.170">
    <property type="match status" value="1"/>
</dbReference>